<dbReference type="Pfam" id="PF00156">
    <property type="entry name" value="Pribosyltran"/>
    <property type="match status" value="1"/>
</dbReference>
<dbReference type="STRING" id="1121942.SAMN02745148_00918"/>
<keyword evidence="3" id="KW-1185">Reference proteome</keyword>
<keyword evidence="2" id="KW-0808">Transferase</keyword>
<evidence type="ECO:0000313" key="2">
    <source>
        <dbReference type="EMBL" id="SHE70771.1"/>
    </source>
</evidence>
<protein>
    <submittedName>
        <fullName evidence="2">Pyrimidine operon attenuation protein / uracil phosphoribosyltransferase</fullName>
    </submittedName>
</protein>
<evidence type="ECO:0000259" key="1">
    <source>
        <dbReference type="Pfam" id="PF00156"/>
    </source>
</evidence>
<accession>A0A1M4VNU0</accession>
<keyword evidence="2" id="KW-0328">Glycosyltransferase</keyword>
<dbReference type="PANTHER" id="PTHR11608:SF0">
    <property type="entry name" value="BIFUNCTIONAL PROTEIN PYRR"/>
    <property type="match status" value="1"/>
</dbReference>
<dbReference type="PANTHER" id="PTHR11608">
    <property type="entry name" value="BIFUNCTIONAL PROTEIN PYRR"/>
    <property type="match status" value="1"/>
</dbReference>
<dbReference type="GO" id="GO:0016757">
    <property type="term" value="F:glycosyltransferase activity"/>
    <property type="evidence" value="ECO:0007669"/>
    <property type="project" value="UniProtKB-KW"/>
</dbReference>
<name>A0A1M4VNU0_9GAMM</name>
<feature type="domain" description="Phosphoribosyltransferase" evidence="1">
    <location>
        <begin position="14"/>
        <end position="136"/>
    </location>
</feature>
<dbReference type="EMBL" id="FQUJ01000004">
    <property type="protein sequence ID" value="SHE70771.1"/>
    <property type="molecule type" value="Genomic_DNA"/>
</dbReference>
<sequence length="173" mass="18922">MTLPKIPALLDGMVADLEAAIDQRGLDRQRLALVGIHTGGVWIADALHRRLALPTPQGTLDIGFWRDDFGHQGLPEGIRTSHLPFDVEERDLVLVDDVVMSGRTIRAALNELFDYGRPRRVLLAALISLPGRELPIQPDICGARLELAAGDRVKLSGPDPLALSLVSRSQESR</sequence>
<dbReference type="Gene3D" id="3.40.50.2020">
    <property type="match status" value="1"/>
</dbReference>
<dbReference type="CDD" id="cd06223">
    <property type="entry name" value="PRTases_typeI"/>
    <property type="match status" value="1"/>
</dbReference>
<dbReference type="AlphaFoldDB" id="A0A1M4VNU0"/>
<gene>
    <name evidence="2" type="ORF">SAMN02745148_00918</name>
</gene>
<dbReference type="InterPro" id="IPR050137">
    <property type="entry name" value="PyrR_bifunctional"/>
</dbReference>
<proteinExistence type="predicted"/>
<dbReference type="InterPro" id="IPR000836">
    <property type="entry name" value="PRTase_dom"/>
</dbReference>
<evidence type="ECO:0000313" key="3">
    <source>
        <dbReference type="Proteomes" id="UP000184346"/>
    </source>
</evidence>
<reference evidence="2 3" key="1">
    <citation type="submission" date="2016-11" db="EMBL/GenBank/DDBJ databases">
        <authorList>
            <person name="Jaros S."/>
            <person name="Januszkiewicz K."/>
            <person name="Wedrychowicz H."/>
        </authorList>
    </citation>
    <scope>NUCLEOTIDE SEQUENCE [LARGE SCALE GENOMIC DNA]</scope>
    <source>
        <strain evidence="2 3">DSM 19980</strain>
    </source>
</reference>
<dbReference type="SUPFAM" id="SSF53271">
    <property type="entry name" value="PRTase-like"/>
    <property type="match status" value="1"/>
</dbReference>
<dbReference type="OrthoDB" id="9802227at2"/>
<organism evidence="2 3">
    <name type="scientific">Modicisalibacter ilicicola DSM 19980</name>
    <dbReference type="NCBI Taxonomy" id="1121942"/>
    <lineage>
        <taxon>Bacteria</taxon>
        <taxon>Pseudomonadati</taxon>
        <taxon>Pseudomonadota</taxon>
        <taxon>Gammaproteobacteria</taxon>
        <taxon>Oceanospirillales</taxon>
        <taxon>Halomonadaceae</taxon>
        <taxon>Modicisalibacter</taxon>
    </lineage>
</organism>
<dbReference type="RefSeq" id="WP_072820193.1">
    <property type="nucleotide sequence ID" value="NZ_FQUJ01000004.1"/>
</dbReference>
<dbReference type="Proteomes" id="UP000184346">
    <property type="component" value="Unassembled WGS sequence"/>
</dbReference>
<dbReference type="InterPro" id="IPR029057">
    <property type="entry name" value="PRTase-like"/>
</dbReference>
<dbReference type="NCBIfam" id="NF003545">
    <property type="entry name" value="PRK05205.1-1"/>
    <property type="match status" value="1"/>
</dbReference>